<dbReference type="InterPro" id="IPR036589">
    <property type="entry name" value="HCY_dom_sf"/>
</dbReference>
<evidence type="ECO:0008006" key="3">
    <source>
        <dbReference type="Google" id="ProtNLM"/>
    </source>
</evidence>
<evidence type="ECO:0000313" key="1">
    <source>
        <dbReference type="EMBL" id="SUU96793.1"/>
    </source>
</evidence>
<sequence>MTMTILDGGMSRELMRLNAPFRQPEWSALALYGTTGTRRFYRKWC</sequence>
<dbReference type="EMBL" id="UFSW01000001">
    <property type="protein sequence ID" value="SUU96793.1"/>
    <property type="molecule type" value="Genomic_DNA"/>
</dbReference>
<reference evidence="1 2" key="1">
    <citation type="submission" date="2018-06" db="EMBL/GenBank/DDBJ databases">
        <authorList>
            <consortium name="Pathogen Informatics"/>
            <person name="Doyle S."/>
        </authorList>
    </citation>
    <scope>NUCLEOTIDE SEQUENCE [LARGE SCALE GENOMIC DNA]</scope>
    <source>
        <strain evidence="1 2">NCTC10926</strain>
    </source>
</reference>
<name>A0A380X1P7_AVIPA</name>
<gene>
    <name evidence="1" type="ORF">NCTC10926_00137</name>
</gene>
<dbReference type="Proteomes" id="UP000254620">
    <property type="component" value="Unassembled WGS sequence"/>
</dbReference>
<proteinExistence type="predicted"/>
<dbReference type="AlphaFoldDB" id="A0A380X1P7"/>
<accession>A0A380X1P7</accession>
<protein>
    <recommendedName>
        <fullName evidence="3">Homocysteine S-methyltransferase</fullName>
    </recommendedName>
</protein>
<organism evidence="1 2">
    <name type="scientific">Avibacterium paragallinarum</name>
    <name type="common">Haemophilus gallinarum</name>
    <dbReference type="NCBI Taxonomy" id="728"/>
    <lineage>
        <taxon>Bacteria</taxon>
        <taxon>Pseudomonadati</taxon>
        <taxon>Pseudomonadota</taxon>
        <taxon>Gammaproteobacteria</taxon>
        <taxon>Pasteurellales</taxon>
        <taxon>Pasteurellaceae</taxon>
        <taxon>Avibacterium</taxon>
    </lineage>
</organism>
<evidence type="ECO:0000313" key="2">
    <source>
        <dbReference type="Proteomes" id="UP000254620"/>
    </source>
</evidence>
<dbReference type="SUPFAM" id="SSF82282">
    <property type="entry name" value="Homocysteine S-methyltransferase"/>
    <property type="match status" value="1"/>
</dbReference>